<protein>
    <recommendedName>
        <fullName evidence="2">Pre-rRNA-processing protein TSR1 homolog</fullName>
    </recommendedName>
</protein>
<evidence type="ECO:0000259" key="4">
    <source>
        <dbReference type="SMART" id="SM01362"/>
    </source>
</evidence>
<evidence type="ECO:0000313" key="6">
    <source>
        <dbReference type="Proteomes" id="UP000230066"/>
    </source>
</evidence>
<comment type="caution">
    <text evidence="5">The sequence shown here is derived from an EMBL/GenBank/DDBJ whole genome shotgun (WGS) entry which is preliminary data.</text>
</comment>
<evidence type="ECO:0000256" key="3">
    <source>
        <dbReference type="SAM" id="MobiDB-lite"/>
    </source>
</evidence>
<evidence type="ECO:0000313" key="5">
    <source>
        <dbReference type="EMBL" id="THD23918.1"/>
    </source>
</evidence>
<dbReference type="GO" id="GO:0034511">
    <property type="term" value="F:U3 snoRNA binding"/>
    <property type="evidence" value="ECO:0007669"/>
    <property type="project" value="TreeGrafter"/>
</dbReference>
<dbReference type="GO" id="GO:0030688">
    <property type="term" value="C:preribosome, small subunit precursor"/>
    <property type="evidence" value="ECO:0007669"/>
    <property type="project" value="TreeGrafter"/>
</dbReference>
<dbReference type="Pfam" id="PF04950">
    <property type="entry name" value="RIBIOP_C"/>
    <property type="match status" value="2"/>
</dbReference>
<dbReference type="GO" id="GO:0005525">
    <property type="term" value="F:GTP binding"/>
    <property type="evidence" value="ECO:0007669"/>
    <property type="project" value="TreeGrafter"/>
</dbReference>
<accession>A0A4E0RSD0</accession>
<keyword evidence="6" id="KW-1185">Reference proteome</keyword>
<dbReference type="PANTHER" id="PTHR12858">
    <property type="entry name" value="RIBOSOME BIOGENESIS PROTEIN"/>
    <property type="match status" value="1"/>
</dbReference>
<dbReference type="GO" id="GO:0000462">
    <property type="term" value="P:maturation of SSU-rRNA from tricistronic rRNA transcript (SSU-rRNA, 5.8S rRNA, LSU-rRNA)"/>
    <property type="evidence" value="ECO:0007669"/>
    <property type="project" value="TreeGrafter"/>
</dbReference>
<dbReference type="AlphaFoldDB" id="A0A4E0RSD0"/>
<sequence length="928" mass="103099">MAPSHRSGPLKQQNKKHKNEKKRTGVPGLGKSSKSSRVKSKRERRLAAKQRRVHKMSELKKFMESRGSASVPILCVIVPLTEAVPAQLAQVLLRGCDPNAVDVRNQADSLQQVSHFHSPLLGKYFSLVTAEAGDLFGCLDLVKLADRLILVLPSSYSQFDESADRFLTALYAQGMVNTSFVVMSSSCDLKELRDSVQTKFKIPENEVYPLNNDLQALNLLRRICLAHLLCGSSKLAKTPEGMTTMCTHSSARFRAGLLADSVSLSGSFSQSEGSSEYLHISGQLKGAPLFLFEPLEQPSPNRPTPPAIYLPGWGDFPLHGVFWSDNLYGTHRWSYDMHSLAQSAEQHKCTSSKLNVIGDMGADSDQSDDSVDMEQHSGSEIESEPSDYAAKVVKGDIGSASLPPIPMDASSEPEDEQNLDFDDALTSYAARTMASSCRSVFSSAQLAKFRAARMEEMFPDEVETPPNVPARERFAKYRCLPRFQGSVWPVDKDRLPDEYENIACFRNYHRNRRSVIRYMQKRITKSLSEIISTALDHSQVIKHVPPGVRLEMALGPISPDVASAIVKHHTAVPLGNKSKRPAPLIAWSLLPHESRISVCHFSMHRVNSALHAVTDLAVVATAANKAAEAMEKAALASDNITLELGEEACSWAEQGDEEIRRALADHQSHRVSVRKAKIDPTNPILPPEVEPIKSKELMLFQVGVRRFISAPIYSTATASLHEKAKYEVFFSSSQNDMIASVYAPVMYSPANVLQFRIRVDEDEEGNLGQPYVGELVATGSLHSVDPMRLTIKRIMLSGHPFKIRQRQAVVRFMFFNPVDVEYFKTVPLETKNGAVGHIKEPVGTHGLMKCVFDRPINASDVVLMPLYRRVFPKNVYRPRTTTLEDVALPEKISSCYVSKDTIQLRMKGETRPGDMDEQPDHGLMSVFV</sequence>
<feature type="region of interest" description="Disordered" evidence="3">
    <location>
        <begin position="359"/>
        <end position="387"/>
    </location>
</feature>
<dbReference type="PANTHER" id="PTHR12858:SF1">
    <property type="entry name" value="PRE-RRNA-PROCESSING PROTEIN TSR1 HOMOLOG"/>
    <property type="match status" value="1"/>
</dbReference>
<dbReference type="InterPro" id="IPR039761">
    <property type="entry name" value="Bms1/Tsr1"/>
</dbReference>
<gene>
    <name evidence="5" type="ORF">D915_005193</name>
</gene>
<feature type="compositionally biased region" description="Basic residues" evidence="3">
    <location>
        <begin position="34"/>
        <end position="51"/>
    </location>
</feature>
<feature type="domain" description="Ribosome biogenesis protein BMS1/TSR1 C-terminal" evidence="4">
    <location>
        <begin position="461"/>
        <end position="870"/>
    </location>
</feature>
<feature type="region of interest" description="Disordered" evidence="3">
    <location>
        <begin position="1"/>
        <end position="51"/>
    </location>
</feature>
<dbReference type="InterPro" id="IPR007034">
    <property type="entry name" value="BMS1_TSR1_C"/>
</dbReference>
<dbReference type="GO" id="GO:0000479">
    <property type="term" value="P:endonucleolytic cleavage of tricistronic rRNA transcript (SSU-rRNA, 5.8S rRNA, LSU-rRNA)"/>
    <property type="evidence" value="ECO:0007669"/>
    <property type="project" value="TreeGrafter"/>
</dbReference>
<evidence type="ECO:0000256" key="2">
    <source>
        <dbReference type="ARBA" id="ARBA00040070"/>
    </source>
</evidence>
<evidence type="ECO:0000256" key="1">
    <source>
        <dbReference type="ARBA" id="ARBA00037087"/>
    </source>
</evidence>
<reference evidence="5" key="1">
    <citation type="submission" date="2019-03" db="EMBL/GenBank/DDBJ databases">
        <title>Improved annotation for the trematode Fasciola hepatica.</title>
        <authorList>
            <person name="Choi Y.-J."/>
            <person name="Martin J."/>
            <person name="Mitreva M."/>
        </authorList>
    </citation>
    <scope>NUCLEOTIDE SEQUENCE [LARGE SCALE GENOMIC DNA]</scope>
</reference>
<comment type="function">
    <text evidence="1">Required during maturation of the 40S ribosomal subunit in the nucleolus.</text>
</comment>
<name>A0A4E0RSD0_FASHE</name>
<dbReference type="SMART" id="SM01362">
    <property type="entry name" value="DUF663"/>
    <property type="match status" value="1"/>
</dbReference>
<organism evidence="5 6">
    <name type="scientific">Fasciola hepatica</name>
    <name type="common">Liver fluke</name>
    <dbReference type="NCBI Taxonomy" id="6192"/>
    <lineage>
        <taxon>Eukaryota</taxon>
        <taxon>Metazoa</taxon>
        <taxon>Spiralia</taxon>
        <taxon>Lophotrochozoa</taxon>
        <taxon>Platyhelminthes</taxon>
        <taxon>Trematoda</taxon>
        <taxon>Digenea</taxon>
        <taxon>Plagiorchiida</taxon>
        <taxon>Echinostomata</taxon>
        <taxon>Echinostomatoidea</taxon>
        <taxon>Fasciolidae</taxon>
        <taxon>Fasciola</taxon>
    </lineage>
</organism>
<dbReference type="GO" id="GO:0003924">
    <property type="term" value="F:GTPase activity"/>
    <property type="evidence" value="ECO:0007669"/>
    <property type="project" value="TreeGrafter"/>
</dbReference>
<dbReference type="Proteomes" id="UP000230066">
    <property type="component" value="Unassembled WGS sequence"/>
</dbReference>
<dbReference type="EMBL" id="JXXN02001873">
    <property type="protein sequence ID" value="THD23918.1"/>
    <property type="molecule type" value="Genomic_DNA"/>
</dbReference>
<proteinExistence type="predicted"/>
<dbReference type="Pfam" id="PF22298">
    <property type="entry name" value="Tsr1_G-like"/>
    <property type="match status" value="1"/>
</dbReference>